<name>A0A199W5X4_ANACO</name>
<evidence type="ECO:0000313" key="1">
    <source>
        <dbReference type="EMBL" id="OAY84593.1"/>
    </source>
</evidence>
<organism evidence="1 2">
    <name type="scientific">Ananas comosus</name>
    <name type="common">Pineapple</name>
    <name type="synonym">Ananas ananas</name>
    <dbReference type="NCBI Taxonomy" id="4615"/>
    <lineage>
        <taxon>Eukaryota</taxon>
        <taxon>Viridiplantae</taxon>
        <taxon>Streptophyta</taxon>
        <taxon>Embryophyta</taxon>
        <taxon>Tracheophyta</taxon>
        <taxon>Spermatophyta</taxon>
        <taxon>Magnoliopsida</taxon>
        <taxon>Liliopsida</taxon>
        <taxon>Poales</taxon>
        <taxon>Bromeliaceae</taxon>
        <taxon>Bromelioideae</taxon>
        <taxon>Ananas</taxon>
    </lineage>
</organism>
<sequence>MSTSFSQTVLWAFEARNQDASFSPTALCCQVAHLVRPPALQGKAIYISWQGWHVGAIDGTYIPVVVRNTKQPRYRCRKGHIAIQKLLEFRELKDPATQPLMQIQLSTNLKTLDMAKYCSGSTVAADAAAL</sequence>
<dbReference type="AlphaFoldDB" id="A0A199W5X4"/>
<reference evidence="1 2" key="1">
    <citation type="journal article" date="2016" name="DNA Res.">
        <title>The draft genome of MD-2 pineapple using hybrid error correction of long reads.</title>
        <authorList>
            <person name="Redwan R.M."/>
            <person name="Saidin A."/>
            <person name="Kumar S.V."/>
        </authorList>
    </citation>
    <scope>NUCLEOTIDE SEQUENCE [LARGE SCALE GENOMIC DNA]</scope>
    <source>
        <strain evidence="2">cv. MD2</strain>
        <tissue evidence="1">Leaf</tissue>
    </source>
</reference>
<proteinExistence type="predicted"/>
<dbReference type="Proteomes" id="UP000092600">
    <property type="component" value="Unassembled WGS sequence"/>
</dbReference>
<accession>A0A199W5X4</accession>
<comment type="caution">
    <text evidence="1">The sequence shown here is derived from an EMBL/GenBank/DDBJ whole genome shotgun (WGS) entry which is preliminary data.</text>
</comment>
<gene>
    <name evidence="1" type="ORF">ACMD2_23320</name>
</gene>
<protein>
    <submittedName>
        <fullName evidence="1">Uncharacterized protein</fullName>
    </submittedName>
</protein>
<dbReference type="EMBL" id="LSRQ01000208">
    <property type="protein sequence ID" value="OAY84593.1"/>
    <property type="molecule type" value="Genomic_DNA"/>
</dbReference>
<evidence type="ECO:0000313" key="2">
    <source>
        <dbReference type="Proteomes" id="UP000092600"/>
    </source>
</evidence>